<keyword evidence="3" id="KW-1185">Reference proteome</keyword>
<dbReference type="EMBL" id="AP018448">
    <property type="protein sequence ID" value="BBC37922.1"/>
    <property type="molecule type" value="Genomic_DNA"/>
</dbReference>
<evidence type="ECO:0000313" key="2">
    <source>
        <dbReference type="EMBL" id="BBC37922.1"/>
    </source>
</evidence>
<proteinExistence type="predicted"/>
<evidence type="ECO:0000256" key="1">
    <source>
        <dbReference type="SAM" id="MobiDB-lite"/>
    </source>
</evidence>
<organism evidence="2 3">
    <name type="scientific">Streptomyces graminofaciens</name>
    <dbReference type="NCBI Taxonomy" id="68212"/>
    <lineage>
        <taxon>Bacteria</taxon>
        <taxon>Bacillati</taxon>
        <taxon>Actinomycetota</taxon>
        <taxon>Actinomycetes</taxon>
        <taxon>Kitasatosporales</taxon>
        <taxon>Streptomycetaceae</taxon>
        <taxon>Streptomyces</taxon>
    </lineage>
</organism>
<name>A0ABN5W191_9ACTN</name>
<sequence>MSDTPPSPTGSPLPEGPPGPLPGTLGDPLLRAVTPDGAHTPHHCHPTNFNLQELKER</sequence>
<feature type="region of interest" description="Disordered" evidence="1">
    <location>
        <begin position="1"/>
        <end position="57"/>
    </location>
</feature>
<gene>
    <name evidence="2" type="ORF">SGFS_092160</name>
</gene>
<accession>A0ABN5W191</accession>
<reference evidence="2 3" key="2">
    <citation type="journal article" date="2023" name="ChemBioChem">
        <title>Acyltransferase Domain Exchange between Two Independent Type I Polyketide Synthases in the Same Producer Strain of Macrolide Antibiotics.</title>
        <authorList>
            <person name="Kudo F."/>
            <person name="Kishikawa K."/>
            <person name="Tsuboi K."/>
            <person name="Kido T."/>
            <person name="Usui T."/>
            <person name="Hashimoto J."/>
            <person name="Shin-Ya K."/>
            <person name="Miyanaga A."/>
            <person name="Eguchi T."/>
        </authorList>
    </citation>
    <scope>NUCLEOTIDE SEQUENCE [LARGE SCALE GENOMIC DNA]</scope>
    <source>
        <strain evidence="2 3">A-8890</strain>
    </source>
</reference>
<protein>
    <submittedName>
        <fullName evidence="2">Uncharacterized protein</fullName>
    </submittedName>
</protein>
<dbReference type="Proteomes" id="UP001321542">
    <property type="component" value="Chromosome"/>
</dbReference>
<reference evidence="2 3" key="1">
    <citation type="journal article" date="2010" name="ChemBioChem">
        <title>Cloning and characterization of the biosynthetic gene cluster of 16-membered macrolide antibiotic FD-891: involvement of a dual functional cytochrome P450 monooxygenase catalyzing epoxidation and hydroxylation.</title>
        <authorList>
            <person name="Kudo F."/>
            <person name="Motegi A."/>
            <person name="Mizoue K."/>
            <person name="Eguchi T."/>
        </authorList>
    </citation>
    <scope>NUCLEOTIDE SEQUENCE [LARGE SCALE GENOMIC DNA]</scope>
    <source>
        <strain evidence="2 3">A-8890</strain>
    </source>
</reference>
<evidence type="ECO:0000313" key="3">
    <source>
        <dbReference type="Proteomes" id="UP001321542"/>
    </source>
</evidence>
<feature type="compositionally biased region" description="Pro residues" evidence="1">
    <location>
        <begin position="1"/>
        <end position="21"/>
    </location>
</feature>